<sequence>MTHDHGHSSHEHVPHADDHEVPELETDQSVAPRPEEEIADALRAEPGADDDGEPTE</sequence>
<organism evidence="2 3">
    <name type="scientific">Demequina muriae</name>
    <dbReference type="NCBI Taxonomy" id="3051664"/>
    <lineage>
        <taxon>Bacteria</taxon>
        <taxon>Bacillati</taxon>
        <taxon>Actinomycetota</taxon>
        <taxon>Actinomycetes</taxon>
        <taxon>Micrococcales</taxon>
        <taxon>Demequinaceae</taxon>
        <taxon>Demequina</taxon>
    </lineage>
</organism>
<feature type="compositionally biased region" description="Basic and acidic residues" evidence="1">
    <location>
        <begin position="1"/>
        <end position="22"/>
    </location>
</feature>
<feature type="region of interest" description="Disordered" evidence="1">
    <location>
        <begin position="1"/>
        <end position="56"/>
    </location>
</feature>
<evidence type="ECO:0000256" key="1">
    <source>
        <dbReference type="SAM" id="MobiDB-lite"/>
    </source>
</evidence>
<dbReference type="EMBL" id="JAUHQA010000001">
    <property type="protein sequence ID" value="MDN4481793.1"/>
    <property type="molecule type" value="Genomic_DNA"/>
</dbReference>
<feature type="compositionally biased region" description="Acidic residues" evidence="1">
    <location>
        <begin position="47"/>
        <end position="56"/>
    </location>
</feature>
<name>A0ABT8GK36_9MICO</name>
<protein>
    <submittedName>
        <fullName evidence="2">Uncharacterized protein</fullName>
    </submittedName>
</protein>
<reference evidence="2" key="1">
    <citation type="submission" date="2023-06" db="EMBL/GenBank/DDBJ databases">
        <title>Egi l300058.</title>
        <authorList>
            <person name="Gao L."/>
            <person name="Fang B.-Z."/>
            <person name="Li W.-J."/>
        </authorList>
    </citation>
    <scope>NUCLEOTIDE SEQUENCE</scope>
    <source>
        <strain evidence="2">EGI L300058</strain>
    </source>
</reference>
<evidence type="ECO:0000313" key="2">
    <source>
        <dbReference type="EMBL" id="MDN4481793.1"/>
    </source>
</evidence>
<dbReference type="Proteomes" id="UP001172708">
    <property type="component" value="Unassembled WGS sequence"/>
</dbReference>
<keyword evidence="3" id="KW-1185">Reference proteome</keyword>
<proteinExistence type="predicted"/>
<evidence type="ECO:0000313" key="3">
    <source>
        <dbReference type="Proteomes" id="UP001172708"/>
    </source>
</evidence>
<comment type="caution">
    <text evidence="2">The sequence shown here is derived from an EMBL/GenBank/DDBJ whole genome shotgun (WGS) entry which is preliminary data.</text>
</comment>
<accession>A0ABT8GK36</accession>
<dbReference type="RefSeq" id="WP_301143536.1">
    <property type="nucleotide sequence ID" value="NZ_JAUHQA010000001.1"/>
</dbReference>
<feature type="compositionally biased region" description="Basic and acidic residues" evidence="1">
    <location>
        <begin position="33"/>
        <end position="43"/>
    </location>
</feature>
<gene>
    <name evidence="2" type="ORF">QQX02_12755</name>
</gene>